<name>A0A8C8U5A8_PERMB</name>
<keyword evidence="9" id="KW-0809">Transit peptide</keyword>
<accession>A0A8C8U5A8</accession>
<proteinExistence type="inferred from homology"/>
<dbReference type="GO" id="GO:0005743">
    <property type="term" value="C:mitochondrial inner membrane"/>
    <property type="evidence" value="ECO:0007669"/>
    <property type="project" value="UniProtKB-SubCell"/>
</dbReference>
<dbReference type="AlphaFoldDB" id="A0A8C8U5A8"/>
<dbReference type="Gene3D" id="4.10.49.10">
    <property type="entry name" value="Cytochrome c oxidase subunit VIIc"/>
    <property type="match status" value="1"/>
</dbReference>
<dbReference type="InterPro" id="IPR036636">
    <property type="entry name" value="COX7C/Cox8_sf"/>
</dbReference>
<dbReference type="GO" id="GO:0045277">
    <property type="term" value="C:respiratory chain complex IV"/>
    <property type="evidence" value="ECO:0007669"/>
    <property type="project" value="UniProtKB-UniRule"/>
</dbReference>
<keyword evidence="12" id="KW-1185">Reference proteome</keyword>
<evidence type="ECO:0000256" key="5">
    <source>
        <dbReference type="ARBA" id="ARBA00022792"/>
    </source>
</evidence>
<evidence type="ECO:0000256" key="1">
    <source>
        <dbReference type="ARBA" id="ARBA00004434"/>
    </source>
</evidence>
<keyword evidence="6 9" id="KW-0496">Mitochondrion</keyword>
<dbReference type="Proteomes" id="UP000694547">
    <property type="component" value="Chromosome 14"/>
</dbReference>
<comment type="subcellular location">
    <subcellularLocation>
        <location evidence="1 9">Mitochondrion inner membrane</location>
        <topology evidence="1 9">Single-pass membrane protein</topology>
    </subcellularLocation>
</comment>
<evidence type="ECO:0000256" key="6">
    <source>
        <dbReference type="ARBA" id="ARBA00023128"/>
    </source>
</evidence>
<reference evidence="11 12" key="1">
    <citation type="submission" date="2018-10" db="EMBL/GenBank/DDBJ databases">
        <title>Improved assembly of the deer mouse Peromyscus maniculatus genome.</title>
        <authorList>
            <person name="Lassance J.-M."/>
            <person name="Hoekstra H.E."/>
        </authorList>
    </citation>
    <scope>NUCLEOTIDE SEQUENCE [LARGE SCALE GENOMIC DNA]</scope>
</reference>
<dbReference type="Ensembl" id="ENSPEMT00000034919.1">
    <property type="protein sequence ID" value="ENSPEMP00000029869.1"/>
    <property type="gene ID" value="ENSPEMG00000025242.1"/>
</dbReference>
<organism evidence="11 12">
    <name type="scientific">Peromyscus maniculatus bairdii</name>
    <name type="common">Prairie deer mouse</name>
    <dbReference type="NCBI Taxonomy" id="230844"/>
    <lineage>
        <taxon>Eukaryota</taxon>
        <taxon>Metazoa</taxon>
        <taxon>Chordata</taxon>
        <taxon>Craniata</taxon>
        <taxon>Vertebrata</taxon>
        <taxon>Euteleostomi</taxon>
        <taxon>Mammalia</taxon>
        <taxon>Eutheria</taxon>
        <taxon>Euarchontoglires</taxon>
        <taxon>Glires</taxon>
        <taxon>Rodentia</taxon>
        <taxon>Myomorpha</taxon>
        <taxon>Muroidea</taxon>
        <taxon>Cricetidae</taxon>
        <taxon>Neotominae</taxon>
        <taxon>Peromyscus</taxon>
    </lineage>
</organism>
<comment type="similarity">
    <text evidence="3 9">Belongs to the cytochrome c oxidase VIIc family.</text>
</comment>
<comment type="pathway">
    <text evidence="2 9">Energy metabolism; oxidative phosphorylation.</text>
</comment>
<comment type="subunit">
    <text evidence="9">Component of the cytochrome c oxidase (complex IV, CIV), a multisubunit enzyme composed of 14 subunits. The complex is composed of a catalytic core of 3 subunits, encoded in the mitochondrial DNA, and 11 supernumerary subunits, which are encoded in the nuclear genome. The complex exists as a monomer or a dimer and forms supercomplexes (SCs) in the inner mitochondrial membrane with NADH-ubiquinone oxidoreductase (complex I, CI) and ubiquinol-cytochrome c oxidoreductase (cytochrome b-c1 complex, complex III, CIII), resulting in different assemblies (supercomplex SCI(1)III(2)IV(1) and megacomplex MCI(2)III(2)IV(2)).</text>
</comment>
<evidence type="ECO:0000256" key="3">
    <source>
        <dbReference type="ARBA" id="ARBA00010514"/>
    </source>
</evidence>
<evidence type="ECO:0000256" key="10">
    <source>
        <dbReference type="SAM" id="MobiDB-lite"/>
    </source>
</evidence>
<evidence type="ECO:0000256" key="4">
    <source>
        <dbReference type="ARBA" id="ARBA00017004"/>
    </source>
</evidence>
<reference evidence="11" key="3">
    <citation type="submission" date="2025-09" db="UniProtKB">
        <authorList>
            <consortium name="Ensembl"/>
        </authorList>
    </citation>
    <scope>IDENTIFICATION</scope>
</reference>
<feature type="region of interest" description="Disordered" evidence="10">
    <location>
        <begin position="1"/>
        <end position="23"/>
    </location>
</feature>
<reference evidence="11" key="2">
    <citation type="submission" date="2025-08" db="UniProtKB">
        <authorList>
            <consortium name="Ensembl"/>
        </authorList>
    </citation>
    <scope>IDENTIFICATION</scope>
</reference>
<evidence type="ECO:0000313" key="12">
    <source>
        <dbReference type="Proteomes" id="UP000694547"/>
    </source>
</evidence>
<dbReference type="GO" id="GO:0006123">
    <property type="term" value="P:mitochondrial electron transport, cytochrome c to oxygen"/>
    <property type="evidence" value="ECO:0007669"/>
    <property type="project" value="UniProtKB-UniRule"/>
</dbReference>
<protein>
    <recommendedName>
        <fullName evidence="4 9">Cytochrome c oxidase subunit 7C, mitochondrial</fullName>
    </recommendedName>
    <alternativeName>
        <fullName evidence="8 9">Cytochrome c oxidase polypeptide VIIc</fullName>
    </alternativeName>
</protein>
<evidence type="ECO:0000313" key="11">
    <source>
        <dbReference type="Ensembl" id="ENSPEMP00000029869.1"/>
    </source>
</evidence>
<evidence type="ECO:0000256" key="2">
    <source>
        <dbReference type="ARBA" id="ARBA00004673"/>
    </source>
</evidence>
<evidence type="ECO:0000256" key="8">
    <source>
        <dbReference type="ARBA" id="ARBA00031140"/>
    </source>
</evidence>
<sequence length="91" mass="10029">MLSQSIWGQPAPRSAAGTMRRGGPGEELVTFSGKQAVPTSYETLYFGSGFAAPFFIARHQLLKKQGCLIHSFNRYKECLRGVISNSCRLNC</sequence>
<comment type="function">
    <text evidence="9">Component of the cytochrome c oxidase, the last enzyme in the mitochondrial electron transport chain which drives oxidative phosphorylation. The respiratory chain contains 3 multisubunit complexes succinate dehydrogenase (complex II, CII), ubiquinol-cytochrome c oxidoreductase (cytochrome b-c1 complex, complex III, CIII) and cytochrome c oxidase (complex IV, CIV), that cooperate to transfer electrons derived from NADH and succinate to molecular oxygen, creating an electrochemical gradient over the inner membrane that drives transmembrane transport and the ATP synthase. Cytochrome c oxidase is the component of the respiratory chain that catalyzes the reduction of oxygen to water. Electrons originating from reduced cytochrome c in the intermembrane space (IMS) are transferred via the dinuclear copper A center (CU(A)) of subunit 2 and heme A of subunit 1 to the active site in subunit 1, a binuclear center (BNC) formed by heme A3 and copper B (CU(B)). The BNC reduces molecular oxygen to 2 water molecules using 4 electrons from cytochrome c in the IMS and 4 protons from the mitochondrial matrix.</text>
</comment>
<keyword evidence="7" id="KW-0472">Membrane</keyword>
<evidence type="ECO:0000256" key="7">
    <source>
        <dbReference type="ARBA" id="ARBA00023136"/>
    </source>
</evidence>
<dbReference type="GeneTree" id="ENSGT01030000238196"/>
<keyword evidence="5 9" id="KW-0999">Mitochondrion inner membrane</keyword>
<dbReference type="InterPro" id="IPR004202">
    <property type="entry name" value="COX7C/Cox8"/>
</dbReference>
<dbReference type="UniPathway" id="UPA00705"/>
<evidence type="ECO:0000256" key="9">
    <source>
        <dbReference type="RuleBase" id="RU368123"/>
    </source>
</evidence>
<dbReference type="SUPFAM" id="SSF81427">
    <property type="entry name" value="Mitochondrial cytochrome c oxidase subunit VIIc (aka VIIIa)"/>
    <property type="match status" value="1"/>
</dbReference>
<dbReference type="Pfam" id="PF02935">
    <property type="entry name" value="COX7C"/>
    <property type="match status" value="1"/>
</dbReference>